<gene>
    <name evidence="1" type="ORF">BDY19DRAFT_992238</name>
</gene>
<proteinExistence type="predicted"/>
<accession>A0ACB8U9B8</accession>
<dbReference type="Proteomes" id="UP001055072">
    <property type="component" value="Unassembled WGS sequence"/>
</dbReference>
<reference evidence="1" key="1">
    <citation type="journal article" date="2021" name="Environ. Microbiol.">
        <title>Gene family expansions and transcriptome signatures uncover fungal adaptations to wood decay.</title>
        <authorList>
            <person name="Hage H."/>
            <person name="Miyauchi S."/>
            <person name="Viragh M."/>
            <person name="Drula E."/>
            <person name="Min B."/>
            <person name="Chaduli D."/>
            <person name="Navarro D."/>
            <person name="Favel A."/>
            <person name="Norest M."/>
            <person name="Lesage-Meessen L."/>
            <person name="Balint B."/>
            <person name="Merenyi Z."/>
            <person name="de Eugenio L."/>
            <person name="Morin E."/>
            <person name="Martinez A.T."/>
            <person name="Baldrian P."/>
            <person name="Stursova M."/>
            <person name="Martinez M.J."/>
            <person name="Novotny C."/>
            <person name="Magnuson J.K."/>
            <person name="Spatafora J.W."/>
            <person name="Maurice S."/>
            <person name="Pangilinan J."/>
            <person name="Andreopoulos W."/>
            <person name="LaButti K."/>
            <person name="Hundley H."/>
            <person name="Na H."/>
            <person name="Kuo A."/>
            <person name="Barry K."/>
            <person name="Lipzen A."/>
            <person name="Henrissat B."/>
            <person name="Riley R."/>
            <person name="Ahrendt S."/>
            <person name="Nagy L.G."/>
            <person name="Grigoriev I.V."/>
            <person name="Martin F."/>
            <person name="Rosso M.N."/>
        </authorList>
    </citation>
    <scope>NUCLEOTIDE SEQUENCE</scope>
    <source>
        <strain evidence="1">CBS 384.51</strain>
    </source>
</reference>
<keyword evidence="2" id="KW-1185">Reference proteome</keyword>
<sequence>MSRFKLVFFSPTKDTSRILDHIFSKYPKNVGKIGEYEHCAFVTRGTGQFRPGPQANPHIGTPGTLEFVEEDRVETLVVDGGQNEEVKGVIKELKSVHPYEEVAYDVYRLEDL</sequence>
<protein>
    <submittedName>
        <fullName evidence="1">GTP cyclohydrolase 1 type 2/Nif3</fullName>
    </submittedName>
</protein>
<evidence type="ECO:0000313" key="2">
    <source>
        <dbReference type="Proteomes" id="UP001055072"/>
    </source>
</evidence>
<organism evidence="1 2">
    <name type="scientific">Irpex rosettiformis</name>
    <dbReference type="NCBI Taxonomy" id="378272"/>
    <lineage>
        <taxon>Eukaryota</taxon>
        <taxon>Fungi</taxon>
        <taxon>Dikarya</taxon>
        <taxon>Basidiomycota</taxon>
        <taxon>Agaricomycotina</taxon>
        <taxon>Agaricomycetes</taxon>
        <taxon>Polyporales</taxon>
        <taxon>Irpicaceae</taxon>
        <taxon>Irpex</taxon>
    </lineage>
</organism>
<name>A0ACB8U9B8_9APHY</name>
<comment type="caution">
    <text evidence="1">The sequence shown here is derived from an EMBL/GenBank/DDBJ whole genome shotgun (WGS) entry which is preliminary data.</text>
</comment>
<evidence type="ECO:0000313" key="1">
    <source>
        <dbReference type="EMBL" id="KAI0090831.1"/>
    </source>
</evidence>
<dbReference type="EMBL" id="MU274907">
    <property type="protein sequence ID" value="KAI0090831.1"/>
    <property type="molecule type" value="Genomic_DNA"/>
</dbReference>